<feature type="compositionally biased region" description="Polar residues" evidence="1">
    <location>
        <begin position="194"/>
        <end position="208"/>
    </location>
</feature>
<feature type="transmembrane region" description="Helical" evidence="2">
    <location>
        <begin position="69"/>
        <end position="91"/>
    </location>
</feature>
<dbReference type="EMBL" id="CAJNNW010037123">
    <property type="protein sequence ID" value="CAE8739584.1"/>
    <property type="molecule type" value="Genomic_DNA"/>
</dbReference>
<evidence type="ECO:0000313" key="4">
    <source>
        <dbReference type="Proteomes" id="UP000626109"/>
    </source>
</evidence>
<proteinExistence type="predicted"/>
<protein>
    <submittedName>
        <fullName evidence="3">Uncharacterized protein</fullName>
    </submittedName>
</protein>
<feature type="compositionally biased region" description="Low complexity" evidence="1">
    <location>
        <begin position="404"/>
        <end position="422"/>
    </location>
</feature>
<evidence type="ECO:0000313" key="3">
    <source>
        <dbReference type="EMBL" id="CAE8739584.1"/>
    </source>
</evidence>
<feature type="compositionally biased region" description="Basic and acidic residues" evidence="1">
    <location>
        <begin position="284"/>
        <end position="293"/>
    </location>
</feature>
<dbReference type="AlphaFoldDB" id="A0A813LZU9"/>
<feature type="region of interest" description="Disordered" evidence="1">
    <location>
        <begin position="404"/>
        <end position="454"/>
    </location>
</feature>
<evidence type="ECO:0000256" key="2">
    <source>
        <dbReference type="SAM" id="Phobius"/>
    </source>
</evidence>
<accession>A0A813LZU9</accession>
<keyword evidence="2" id="KW-0812">Transmembrane</keyword>
<organism evidence="3 4">
    <name type="scientific">Polarella glacialis</name>
    <name type="common">Dinoflagellate</name>
    <dbReference type="NCBI Taxonomy" id="89957"/>
    <lineage>
        <taxon>Eukaryota</taxon>
        <taxon>Sar</taxon>
        <taxon>Alveolata</taxon>
        <taxon>Dinophyceae</taxon>
        <taxon>Suessiales</taxon>
        <taxon>Suessiaceae</taxon>
        <taxon>Polarella</taxon>
    </lineage>
</organism>
<dbReference type="Proteomes" id="UP000626109">
    <property type="component" value="Unassembled WGS sequence"/>
</dbReference>
<feature type="compositionally biased region" description="Low complexity" evidence="1">
    <location>
        <begin position="310"/>
        <end position="345"/>
    </location>
</feature>
<sequence>MYKNKVPRENAKVSFRTRQWCPVCEHSVAFKSKHKPHGLECKDNMLKPRDKALEIMFEQFEMRAVECQVAYLTMIVWPSVIWSLLQALILLRFCPGCKQECFEEESHIFAKCPALTELTAKYRESFDGTDSDFEYQLRHFDILQGGPATTQMVIHVANVVDFWSKLLKQDIQVKELVCFEAVHKWWRGSRKNNSKMSSLSVPWQGTSKQHQEPGQEYTGSDIWNSVYRFSDDPLYTPLFDPAAQLRQMYDRGEFTDTASQHPLVFKGPPWHHPGRMTIYSKETPVDKNQERQGQHQIVPPWRASVPSPAPSALRGSSRRASAPSSGSGGAKPASGAGTSSGSQASVHRSGIARTARVSSVSLVPRAGRLVAGPPQGARQMPRPPSRDLLPRALGFRMLPVAPLPSHSPRLSCSRSPRRAAPSDFWANRAKPKARHQDLSSFTNLNGSAVAAPER</sequence>
<name>A0A813LZU9_POLGL</name>
<reference evidence="3" key="1">
    <citation type="submission" date="2021-02" db="EMBL/GenBank/DDBJ databases">
        <authorList>
            <person name="Dougan E. K."/>
            <person name="Rhodes N."/>
            <person name="Thang M."/>
            <person name="Chan C."/>
        </authorList>
    </citation>
    <scope>NUCLEOTIDE SEQUENCE</scope>
</reference>
<gene>
    <name evidence="3" type="ORF">PGLA2088_LOCUS49676</name>
</gene>
<feature type="region of interest" description="Disordered" evidence="1">
    <location>
        <begin position="192"/>
        <end position="217"/>
    </location>
</feature>
<keyword evidence="2" id="KW-0472">Membrane</keyword>
<keyword evidence="2" id="KW-1133">Transmembrane helix</keyword>
<feature type="region of interest" description="Disordered" evidence="1">
    <location>
        <begin position="284"/>
        <end position="386"/>
    </location>
</feature>
<comment type="caution">
    <text evidence="3">The sequence shown here is derived from an EMBL/GenBank/DDBJ whole genome shotgun (WGS) entry which is preliminary data.</text>
</comment>
<evidence type="ECO:0000256" key="1">
    <source>
        <dbReference type="SAM" id="MobiDB-lite"/>
    </source>
</evidence>